<accession>A0A9P4NEL1</accession>
<keyword evidence="3" id="KW-1185">Reference proteome</keyword>
<reference evidence="2" key="1">
    <citation type="journal article" date="2020" name="Stud. Mycol.">
        <title>101 Dothideomycetes genomes: a test case for predicting lifestyles and emergence of pathogens.</title>
        <authorList>
            <person name="Haridas S."/>
            <person name="Albert R."/>
            <person name="Binder M."/>
            <person name="Bloem J."/>
            <person name="Labutti K."/>
            <person name="Salamov A."/>
            <person name="Andreopoulos B."/>
            <person name="Baker S."/>
            <person name="Barry K."/>
            <person name="Bills G."/>
            <person name="Bluhm B."/>
            <person name="Cannon C."/>
            <person name="Castanera R."/>
            <person name="Culley D."/>
            <person name="Daum C."/>
            <person name="Ezra D."/>
            <person name="Gonzalez J."/>
            <person name="Henrissat B."/>
            <person name="Kuo A."/>
            <person name="Liang C."/>
            <person name="Lipzen A."/>
            <person name="Lutzoni F."/>
            <person name="Magnuson J."/>
            <person name="Mondo S."/>
            <person name="Nolan M."/>
            <person name="Ohm R."/>
            <person name="Pangilinan J."/>
            <person name="Park H.-J."/>
            <person name="Ramirez L."/>
            <person name="Alfaro M."/>
            <person name="Sun H."/>
            <person name="Tritt A."/>
            <person name="Yoshinaga Y."/>
            <person name="Zwiers L.-H."/>
            <person name="Turgeon B."/>
            <person name="Goodwin S."/>
            <person name="Spatafora J."/>
            <person name="Crous P."/>
            <person name="Grigoriev I."/>
        </authorList>
    </citation>
    <scope>NUCLEOTIDE SEQUENCE</scope>
    <source>
        <strain evidence="2">CBS 130266</strain>
    </source>
</reference>
<evidence type="ECO:0000313" key="3">
    <source>
        <dbReference type="Proteomes" id="UP000800235"/>
    </source>
</evidence>
<dbReference type="Proteomes" id="UP000800235">
    <property type="component" value="Unassembled WGS sequence"/>
</dbReference>
<evidence type="ECO:0000313" key="2">
    <source>
        <dbReference type="EMBL" id="KAF2417104.1"/>
    </source>
</evidence>
<evidence type="ECO:0008006" key="4">
    <source>
        <dbReference type="Google" id="ProtNLM"/>
    </source>
</evidence>
<gene>
    <name evidence="2" type="ORF">EJ08DRAFT_86218</name>
</gene>
<proteinExistence type="predicted"/>
<dbReference type="AlphaFoldDB" id="A0A9P4NEL1"/>
<feature type="signal peptide" evidence="1">
    <location>
        <begin position="1"/>
        <end position="25"/>
    </location>
</feature>
<dbReference type="EMBL" id="MU007145">
    <property type="protein sequence ID" value="KAF2417104.1"/>
    <property type="molecule type" value="Genomic_DNA"/>
</dbReference>
<evidence type="ECO:0000256" key="1">
    <source>
        <dbReference type="SAM" id="SignalP"/>
    </source>
</evidence>
<protein>
    <recommendedName>
        <fullName evidence="4">Secreted protein</fullName>
    </recommendedName>
</protein>
<sequence>MMRIACSSHGGFAILLDMLLHVGLSGRVQPQLEMPARVAKNTDLLKCESASILNAIHDVLLYLVDSRHSHGFVPHTRLIGRDEVRTGSLLSTFGHARRNACLCVAKI</sequence>
<keyword evidence="1" id="KW-0732">Signal</keyword>
<feature type="chain" id="PRO_5040191753" description="Secreted protein" evidence="1">
    <location>
        <begin position="26"/>
        <end position="107"/>
    </location>
</feature>
<name>A0A9P4NEL1_9PEZI</name>
<organism evidence="2 3">
    <name type="scientific">Tothia fuscella</name>
    <dbReference type="NCBI Taxonomy" id="1048955"/>
    <lineage>
        <taxon>Eukaryota</taxon>
        <taxon>Fungi</taxon>
        <taxon>Dikarya</taxon>
        <taxon>Ascomycota</taxon>
        <taxon>Pezizomycotina</taxon>
        <taxon>Dothideomycetes</taxon>
        <taxon>Pleosporomycetidae</taxon>
        <taxon>Venturiales</taxon>
        <taxon>Cylindrosympodiaceae</taxon>
        <taxon>Tothia</taxon>
    </lineage>
</organism>
<comment type="caution">
    <text evidence="2">The sequence shown here is derived from an EMBL/GenBank/DDBJ whole genome shotgun (WGS) entry which is preliminary data.</text>
</comment>